<proteinExistence type="predicted"/>
<evidence type="ECO:0000256" key="1">
    <source>
        <dbReference type="SAM" id="MobiDB-lite"/>
    </source>
</evidence>
<gene>
    <name evidence="2" type="ORF">FW784_10670</name>
</gene>
<feature type="compositionally biased region" description="Low complexity" evidence="1">
    <location>
        <begin position="21"/>
        <end position="39"/>
    </location>
</feature>
<comment type="caution">
    <text evidence="2">The sequence shown here is derived from an EMBL/GenBank/DDBJ whole genome shotgun (WGS) entry which is preliminary data.</text>
</comment>
<dbReference type="Proteomes" id="UP000323164">
    <property type="component" value="Unassembled WGS sequence"/>
</dbReference>
<sequence>MSQHGREVRPPEALSGMLSQARNLGEAAEGANGPACAANLQREPDGNRTVRQNFNLRTMRSTNTTGPNT</sequence>
<feature type="region of interest" description="Disordered" evidence="1">
    <location>
        <begin position="1"/>
        <end position="69"/>
    </location>
</feature>
<evidence type="ECO:0000313" key="2">
    <source>
        <dbReference type="EMBL" id="TZF87779.1"/>
    </source>
</evidence>
<protein>
    <submittedName>
        <fullName evidence="2">Uncharacterized protein</fullName>
    </submittedName>
</protein>
<evidence type="ECO:0000313" key="3">
    <source>
        <dbReference type="Proteomes" id="UP000323164"/>
    </source>
</evidence>
<dbReference type="EMBL" id="VTRV01000125">
    <property type="protein sequence ID" value="TZF87779.1"/>
    <property type="molecule type" value="Genomic_DNA"/>
</dbReference>
<feature type="compositionally biased region" description="Basic and acidic residues" evidence="1">
    <location>
        <begin position="1"/>
        <end position="10"/>
    </location>
</feature>
<organism evidence="2 3">
    <name type="scientific">Cognatilysobacter lacus</name>
    <dbReference type="NCBI Taxonomy" id="1643323"/>
    <lineage>
        <taxon>Bacteria</taxon>
        <taxon>Pseudomonadati</taxon>
        <taxon>Pseudomonadota</taxon>
        <taxon>Gammaproteobacteria</taxon>
        <taxon>Lysobacterales</taxon>
        <taxon>Lysobacteraceae</taxon>
        <taxon>Cognatilysobacter</taxon>
    </lineage>
</organism>
<reference evidence="2 3" key="1">
    <citation type="submission" date="2019-08" db="EMBL/GenBank/DDBJ databases">
        <title>Draft genome sequence of Lysobacter sp. UKS-15.</title>
        <authorList>
            <person name="Im W.-T."/>
        </authorList>
    </citation>
    <scope>NUCLEOTIDE SEQUENCE [LARGE SCALE GENOMIC DNA]</scope>
    <source>
        <strain evidence="2 3">UKS-15</strain>
    </source>
</reference>
<dbReference type="RefSeq" id="WP_149353327.1">
    <property type="nucleotide sequence ID" value="NZ_VTRV01000125.1"/>
</dbReference>
<feature type="compositionally biased region" description="Polar residues" evidence="1">
    <location>
        <begin position="49"/>
        <end position="69"/>
    </location>
</feature>
<accession>A0A5D8YZ72</accession>
<keyword evidence="3" id="KW-1185">Reference proteome</keyword>
<dbReference type="AlphaFoldDB" id="A0A5D8YZ72"/>
<name>A0A5D8YZ72_9GAMM</name>